<dbReference type="InterPro" id="IPR014748">
    <property type="entry name" value="Enoyl-CoA_hydra_C"/>
</dbReference>
<protein>
    <submittedName>
        <fullName evidence="5">Enoyl-CoA hydratase</fullName>
    </submittedName>
</protein>
<accession>A0A418Y0Q9</accession>
<dbReference type="PANTHER" id="PTHR11941:SF54">
    <property type="entry name" value="ENOYL-COA HYDRATASE, MITOCHONDRIAL"/>
    <property type="match status" value="1"/>
</dbReference>
<dbReference type="InterPro" id="IPR016039">
    <property type="entry name" value="Thiolase-like"/>
</dbReference>
<dbReference type="InterPro" id="IPR001753">
    <property type="entry name" value="Enoyl-CoA_hydra/iso"/>
</dbReference>
<dbReference type="Gene3D" id="2.40.50.840">
    <property type="match status" value="1"/>
</dbReference>
<dbReference type="AlphaFoldDB" id="A0A418Y0Q9"/>
<evidence type="ECO:0000259" key="4">
    <source>
        <dbReference type="Pfam" id="PF18313"/>
    </source>
</evidence>
<comment type="caution">
    <text evidence="5">The sequence shown here is derived from an EMBL/GenBank/DDBJ whole genome shotgun (WGS) entry which is preliminary data.</text>
</comment>
<dbReference type="CDD" id="cd06558">
    <property type="entry name" value="crotonase-like"/>
    <property type="match status" value="1"/>
</dbReference>
<evidence type="ECO:0000313" key="6">
    <source>
        <dbReference type="Proteomes" id="UP000284006"/>
    </source>
</evidence>
<dbReference type="Gene3D" id="3.40.47.10">
    <property type="match status" value="1"/>
</dbReference>
<sequence>MEPVLNTPETTPVIVGIGEFVDRPAQPADALEPLALMAEALRAANADAGGALLARIDSLELIGFITWRYADPVAQLCERLGIRPARAVNASSGGDAPIRLVHEAAVRIARGEQTVAAIVGGEAMNARTRARKDKLQLPWTPMPAKEASARFPSISYELNGLTRRLGVTDPAQIYPLYEMAAQAAWGQTPAQAQDESARLWAQYASVAARNPSSWNRQAPDAAAIGTVDAANRLINWPYPKLMVANPQVNQAAAVIVTSLALARAAGVPEERIVHIWGGADASEADDYLKRDRYDSSSAQTAVLQRAVDVAGGDAARFGKMELYSCFPVVPKMALRVLGLDPQRHPPSVAGGLTFFGGPLNNYMSHAVCAMVRALRAAPGELGLLYGQGGFVNRHHALVVGAQPAPAPLALDYSVQAAADAARGPVPALLEQYTGPAAVETYTVLYGRDGAPLYGVVVVRTPDGARTMAKVLADDEASLGLLLSTERSAVGSGGHIRIDPFGHPVWEAGAVARDRRQLARRYCKVEREGPLTIVTINRPDALNALHPDANAELAEVFDDFASDPEQWVAIITGAGERAFCSGNDLKFTATAMARGASIMPPVMGFAGLTGRFDRNKPVIAAVNGVAMGGGFEIALACDLIIAADNAQFALPEPKVGLAALAGGLLRLPTQVGLKQAMGMILTGRKVGAEEGMRLGFVNQVVPAGALMDEARRWAAEILACSPMSIRASLEIVRMGAEEGSLAEAHARQNKYPAVRALFKSDDVREGPLAFAQKRAPAWKGA</sequence>
<dbReference type="FunFam" id="3.90.226.10:FF:000009">
    <property type="entry name" value="Carnitinyl-CoA dehydratase"/>
    <property type="match status" value="1"/>
</dbReference>
<dbReference type="InterPro" id="IPR029045">
    <property type="entry name" value="ClpP/crotonase-like_dom_sf"/>
</dbReference>
<name>A0A418Y0Q9_9BURK</name>
<dbReference type="GO" id="GO:0016829">
    <property type="term" value="F:lyase activity"/>
    <property type="evidence" value="ECO:0007669"/>
    <property type="project" value="UniProtKB-KW"/>
</dbReference>
<dbReference type="SUPFAM" id="SSF53901">
    <property type="entry name" value="Thiolase-like"/>
    <property type="match status" value="1"/>
</dbReference>
<evidence type="ECO:0000313" key="5">
    <source>
        <dbReference type="EMBL" id="RJG18909.1"/>
    </source>
</evidence>
<dbReference type="InterPro" id="IPR040771">
    <property type="entry name" value="TLP1_add_C"/>
</dbReference>
<dbReference type="Gene3D" id="1.10.12.10">
    <property type="entry name" value="Lyase 2-enoyl-coa Hydratase, Chain A, domain 2"/>
    <property type="match status" value="1"/>
</dbReference>
<organism evidence="5 6">
    <name type="scientific">Massilia cavernae</name>
    <dbReference type="NCBI Taxonomy" id="2320864"/>
    <lineage>
        <taxon>Bacteria</taxon>
        <taxon>Pseudomonadati</taxon>
        <taxon>Pseudomonadota</taxon>
        <taxon>Betaproteobacteria</taxon>
        <taxon>Burkholderiales</taxon>
        <taxon>Oxalobacteraceae</taxon>
        <taxon>Telluria group</taxon>
        <taxon>Massilia</taxon>
    </lineage>
</organism>
<dbReference type="EMBL" id="QYUP01000091">
    <property type="protein sequence ID" value="RJG18909.1"/>
    <property type="molecule type" value="Genomic_DNA"/>
</dbReference>
<reference evidence="5 6" key="1">
    <citation type="submission" date="2018-09" db="EMBL/GenBank/DDBJ databases">
        <authorList>
            <person name="Zhu H."/>
        </authorList>
    </citation>
    <scope>NUCLEOTIDE SEQUENCE [LARGE SCALE GENOMIC DNA]</scope>
    <source>
        <strain evidence="5 6">K1S02-61</strain>
    </source>
</reference>
<dbReference type="Gene3D" id="3.90.226.10">
    <property type="entry name" value="2-enoyl-CoA Hydratase, Chain A, domain 1"/>
    <property type="match status" value="1"/>
</dbReference>
<dbReference type="GO" id="GO:0016746">
    <property type="term" value="F:acyltransferase activity"/>
    <property type="evidence" value="ECO:0007669"/>
    <property type="project" value="InterPro"/>
</dbReference>
<proteinExistence type="inferred from homology"/>
<comment type="similarity">
    <text evidence="1 3">Belongs to the enoyl-CoA hydratase/isomerase family.</text>
</comment>
<keyword evidence="6" id="KW-1185">Reference proteome</keyword>
<keyword evidence="2" id="KW-0456">Lyase</keyword>
<evidence type="ECO:0000256" key="2">
    <source>
        <dbReference type="ARBA" id="ARBA00023239"/>
    </source>
</evidence>
<evidence type="ECO:0000256" key="3">
    <source>
        <dbReference type="RuleBase" id="RU003707"/>
    </source>
</evidence>
<feature type="domain" description="Thiolase-like protein type 1 additional C-terminal" evidence="4">
    <location>
        <begin position="422"/>
        <end position="498"/>
    </location>
</feature>
<dbReference type="SUPFAM" id="SSF52096">
    <property type="entry name" value="ClpP/crotonase"/>
    <property type="match status" value="1"/>
</dbReference>
<gene>
    <name evidence="5" type="ORF">D3872_09510</name>
</gene>
<evidence type="ECO:0000256" key="1">
    <source>
        <dbReference type="ARBA" id="ARBA00005254"/>
    </source>
</evidence>
<dbReference type="PROSITE" id="PS00166">
    <property type="entry name" value="ENOYL_COA_HYDRATASE"/>
    <property type="match status" value="1"/>
</dbReference>
<dbReference type="Proteomes" id="UP000284006">
    <property type="component" value="Unassembled WGS sequence"/>
</dbReference>
<dbReference type="InterPro" id="IPR018376">
    <property type="entry name" value="Enoyl-CoA_hyd/isom_CS"/>
</dbReference>
<dbReference type="PANTHER" id="PTHR11941">
    <property type="entry name" value="ENOYL-COA HYDRATASE-RELATED"/>
    <property type="match status" value="1"/>
</dbReference>
<dbReference type="Pfam" id="PF18313">
    <property type="entry name" value="TLP1_add_C"/>
    <property type="match status" value="1"/>
</dbReference>
<dbReference type="OrthoDB" id="4470569at2"/>
<dbReference type="Pfam" id="PF00378">
    <property type="entry name" value="ECH_1"/>
    <property type="match status" value="1"/>
</dbReference>
<dbReference type="GO" id="GO:0006635">
    <property type="term" value="P:fatty acid beta-oxidation"/>
    <property type="evidence" value="ECO:0007669"/>
    <property type="project" value="TreeGrafter"/>
</dbReference>